<gene>
    <name evidence="1" type="ORF">SAMN06265361_103139</name>
</gene>
<evidence type="ECO:0000313" key="2">
    <source>
        <dbReference type="Proteomes" id="UP001157946"/>
    </source>
</evidence>
<dbReference type="EMBL" id="FXTU01000003">
    <property type="protein sequence ID" value="SMP18403.1"/>
    <property type="molecule type" value="Genomic_DNA"/>
</dbReference>
<organism evidence="1 2">
    <name type="scientific">Laceyella tengchongensis</name>
    <dbReference type="NCBI Taxonomy" id="574699"/>
    <lineage>
        <taxon>Bacteria</taxon>
        <taxon>Bacillati</taxon>
        <taxon>Bacillota</taxon>
        <taxon>Bacilli</taxon>
        <taxon>Bacillales</taxon>
        <taxon>Thermoactinomycetaceae</taxon>
        <taxon>Laceyella</taxon>
    </lineage>
</organism>
<dbReference type="RefSeq" id="WP_154986671.1">
    <property type="nucleotide sequence ID" value="NZ_FXTU01000003.1"/>
</dbReference>
<sequence length="84" mass="9594">MNHSFSLLPGEQATLSCGTSPFLFRIDILIRPHETIRILRHVNGARLERISEQSESNTISVPDRSLVHIRCSAEEWDFCLDCIN</sequence>
<protein>
    <submittedName>
        <fullName evidence="1">Uncharacterized protein</fullName>
    </submittedName>
</protein>
<name>A0AA45WNT2_9BACL</name>
<keyword evidence="2" id="KW-1185">Reference proteome</keyword>
<reference evidence="1" key="1">
    <citation type="submission" date="2017-05" db="EMBL/GenBank/DDBJ databases">
        <authorList>
            <person name="Varghese N."/>
            <person name="Submissions S."/>
        </authorList>
    </citation>
    <scope>NUCLEOTIDE SEQUENCE</scope>
    <source>
        <strain evidence="1">DSM 45262</strain>
    </source>
</reference>
<accession>A0AA45WNT2</accession>
<comment type="caution">
    <text evidence="1">The sequence shown here is derived from an EMBL/GenBank/DDBJ whole genome shotgun (WGS) entry which is preliminary data.</text>
</comment>
<dbReference type="Proteomes" id="UP001157946">
    <property type="component" value="Unassembled WGS sequence"/>
</dbReference>
<evidence type="ECO:0000313" key="1">
    <source>
        <dbReference type="EMBL" id="SMP18403.1"/>
    </source>
</evidence>
<dbReference type="AlphaFoldDB" id="A0AA45WNT2"/>
<proteinExistence type="predicted"/>